<dbReference type="EMBL" id="BLLF01000122">
    <property type="protein sequence ID" value="GFH07881.1"/>
    <property type="molecule type" value="Genomic_DNA"/>
</dbReference>
<name>A0A699YEM3_HAELA</name>
<evidence type="ECO:0000313" key="2">
    <source>
        <dbReference type="EMBL" id="GFH07881.1"/>
    </source>
</evidence>
<evidence type="ECO:0000256" key="1">
    <source>
        <dbReference type="SAM" id="MobiDB-lite"/>
    </source>
</evidence>
<reference evidence="2 3" key="1">
    <citation type="submission" date="2020-02" db="EMBL/GenBank/DDBJ databases">
        <title>Draft genome sequence of Haematococcus lacustris strain NIES-144.</title>
        <authorList>
            <person name="Morimoto D."/>
            <person name="Nakagawa S."/>
            <person name="Yoshida T."/>
            <person name="Sawayama S."/>
        </authorList>
    </citation>
    <scope>NUCLEOTIDE SEQUENCE [LARGE SCALE GENOMIC DNA]</scope>
    <source>
        <strain evidence="2 3">NIES-144</strain>
    </source>
</reference>
<keyword evidence="3" id="KW-1185">Reference proteome</keyword>
<protein>
    <submittedName>
        <fullName evidence="2">Uncharacterized protein</fullName>
    </submittedName>
</protein>
<organism evidence="2 3">
    <name type="scientific">Haematococcus lacustris</name>
    <name type="common">Green alga</name>
    <name type="synonym">Haematococcus pluvialis</name>
    <dbReference type="NCBI Taxonomy" id="44745"/>
    <lineage>
        <taxon>Eukaryota</taxon>
        <taxon>Viridiplantae</taxon>
        <taxon>Chlorophyta</taxon>
        <taxon>core chlorophytes</taxon>
        <taxon>Chlorophyceae</taxon>
        <taxon>CS clade</taxon>
        <taxon>Chlamydomonadales</taxon>
        <taxon>Haematococcaceae</taxon>
        <taxon>Haematococcus</taxon>
    </lineage>
</organism>
<dbReference type="AlphaFoldDB" id="A0A699YEM3"/>
<gene>
    <name evidence="2" type="ORF">HaLaN_02750</name>
</gene>
<feature type="region of interest" description="Disordered" evidence="1">
    <location>
        <begin position="64"/>
        <end position="87"/>
    </location>
</feature>
<feature type="compositionally biased region" description="Polar residues" evidence="1">
    <location>
        <begin position="64"/>
        <end position="80"/>
    </location>
</feature>
<proteinExistence type="predicted"/>
<evidence type="ECO:0000313" key="3">
    <source>
        <dbReference type="Proteomes" id="UP000485058"/>
    </source>
</evidence>
<sequence>MACDACSQGASHLSELMSGKSFASSLAEHATLADRCLRMCLVHWCMTWCTQCSKVAHPFLQGSSTTGSKQASGMESSASAHNRKHNPLSLEEAPSIASGPHAKKTCMALSWLAAVACHPAYHACMSAHHAAKRHCDSYISLISTLEAPYGCQNEGTHDGPPTPLKGRTSWPALKTSQTQCAVDCTPRLLSLTSPFPENVY</sequence>
<comment type="caution">
    <text evidence="2">The sequence shown here is derived from an EMBL/GenBank/DDBJ whole genome shotgun (WGS) entry which is preliminary data.</text>
</comment>
<accession>A0A699YEM3</accession>
<dbReference type="Proteomes" id="UP000485058">
    <property type="component" value="Unassembled WGS sequence"/>
</dbReference>